<dbReference type="EMBL" id="SJPX01000003">
    <property type="protein sequence ID" value="TWU51178.1"/>
    <property type="molecule type" value="Genomic_DNA"/>
</dbReference>
<sequence>MEGASVMRGFVHATFAVAVSLVCPVVSGAVSGAETPVIDTNASEILVVVGAAGNQEYGTEFSDWLSGWKEVAKASGAALTTIDGSGDTDSKDQLQAWIEARSVDFKSLDYKPSTSATAQSPIWIVLIGHGTYARETAKFNLQGLDVSATELSNWLKSVERLVTVVNCASASGPFVNHLSSSNRVIVTSTKSGNEQNFSRFGKYFAAAIASTESDLDHDDEVSIQEAFLKASAEVQKFYDANSRIATEHALIDDNGDGKGTPAKMFRGVRAIGTAKNGEKLDGITAAKLTLSPSGKRLNLLPSEFKKRESIESELESLRNKKPSMSEADYFAAIEPLMIELAKIYKDAEARIDE</sequence>
<proteinExistence type="predicted"/>
<evidence type="ECO:0000313" key="1">
    <source>
        <dbReference type="EMBL" id="TWU51178.1"/>
    </source>
</evidence>
<keyword evidence="2" id="KW-1185">Reference proteome</keyword>
<gene>
    <name evidence="1" type="ORF">Poly59_27690</name>
</gene>
<protein>
    <recommendedName>
        <fullName evidence="3">Caspase domain protein</fullName>
    </recommendedName>
</protein>
<name>A0A5C6EQI2_9BACT</name>
<reference evidence="1 2" key="1">
    <citation type="submission" date="2019-02" db="EMBL/GenBank/DDBJ databases">
        <title>Deep-cultivation of Planctomycetes and their phenomic and genomic characterization uncovers novel biology.</title>
        <authorList>
            <person name="Wiegand S."/>
            <person name="Jogler M."/>
            <person name="Boedeker C."/>
            <person name="Pinto D."/>
            <person name="Vollmers J."/>
            <person name="Rivas-Marin E."/>
            <person name="Kohn T."/>
            <person name="Peeters S.H."/>
            <person name="Heuer A."/>
            <person name="Rast P."/>
            <person name="Oberbeckmann S."/>
            <person name="Bunk B."/>
            <person name="Jeske O."/>
            <person name="Meyerdierks A."/>
            <person name="Storesund J.E."/>
            <person name="Kallscheuer N."/>
            <person name="Luecker S."/>
            <person name="Lage O.M."/>
            <person name="Pohl T."/>
            <person name="Merkel B.J."/>
            <person name="Hornburger P."/>
            <person name="Mueller R.-W."/>
            <person name="Bruemmer F."/>
            <person name="Labrenz M."/>
            <person name="Spormann A.M."/>
            <person name="Op Den Camp H."/>
            <person name="Overmann J."/>
            <person name="Amann R."/>
            <person name="Jetten M.S.M."/>
            <person name="Mascher T."/>
            <person name="Medema M.H."/>
            <person name="Devos D.P."/>
            <person name="Kaster A.-K."/>
            <person name="Ovreas L."/>
            <person name="Rohde M."/>
            <person name="Galperin M.Y."/>
            <person name="Jogler C."/>
        </authorList>
    </citation>
    <scope>NUCLEOTIDE SEQUENCE [LARGE SCALE GENOMIC DNA]</scope>
    <source>
        <strain evidence="1 2">Poly59</strain>
    </source>
</reference>
<dbReference type="AlphaFoldDB" id="A0A5C6EQI2"/>
<dbReference type="RefSeq" id="WP_246151619.1">
    <property type="nucleotide sequence ID" value="NZ_SJPX01000003.1"/>
</dbReference>
<comment type="caution">
    <text evidence="1">The sequence shown here is derived from an EMBL/GenBank/DDBJ whole genome shotgun (WGS) entry which is preliminary data.</text>
</comment>
<evidence type="ECO:0008006" key="3">
    <source>
        <dbReference type="Google" id="ProtNLM"/>
    </source>
</evidence>
<organism evidence="1 2">
    <name type="scientific">Rubripirellula reticaptiva</name>
    <dbReference type="NCBI Taxonomy" id="2528013"/>
    <lineage>
        <taxon>Bacteria</taxon>
        <taxon>Pseudomonadati</taxon>
        <taxon>Planctomycetota</taxon>
        <taxon>Planctomycetia</taxon>
        <taxon>Pirellulales</taxon>
        <taxon>Pirellulaceae</taxon>
        <taxon>Rubripirellula</taxon>
    </lineage>
</organism>
<dbReference type="Proteomes" id="UP000317977">
    <property type="component" value="Unassembled WGS sequence"/>
</dbReference>
<accession>A0A5C6EQI2</accession>
<evidence type="ECO:0000313" key="2">
    <source>
        <dbReference type="Proteomes" id="UP000317977"/>
    </source>
</evidence>